<name>A0A369B1J7_9FIRM</name>
<evidence type="ECO:0000313" key="3">
    <source>
        <dbReference type="EMBL" id="RCX14287.1"/>
    </source>
</evidence>
<dbReference type="OrthoDB" id="2213423at2"/>
<keyword evidence="4" id="KW-1185">Reference proteome</keyword>
<evidence type="ECO:0000256" key="1">
    <source>
        <dbReference type="ARBA" id="ARBA00007169"/>
    </source>
</evidence>
<dbReference type="AlphaFoldDB" id="A0A369B1J7"/>
<protein>
    <submittedName>
        <fullName evidence="3">Surfactin synthase thioesterase subunit</fullName>
    </submittedName>
</protein>
<comment type="caution">
    <text evidence="3">The sequence shown here is derived from an EMBL/GenBank/DDBJ whole genome shotgun (WGS) entry which is preliminary data.</text>
</comment>
<dbReference type="Proteomes" id="UP000253034">
    <property type="component" value="Unassembled WGS sequence"/>
</dbReference>
<organism evidence="3 4">
    <name type="scientific">Anaerobacterium chartisolvens</name>
    <dbReference type="NCBI Taxonomy" id="1297424"/>
    <lineage>
        <taxon>Bacteria</taxon>
        <taxon>Bacillati</taxon>
        <taxon>Bacillota</taxon>
        <taxon>Clostridia</taxon>
        <taxon>Eubacteriales</taxon>
        <taxon>Oscillospiraceae</taxon>
        <taxon>Anaerobacterium</taxon>
    </lineage>
</organism>
<accession>A0A369B1J7</accession>
<dbReference type="GO" id="GO:0008610">
    <property type="term" value="P:lipid biosynthetic process"/>
    <property type="evidence" value="ECO:0007669"/>
    <property type="project" value="TreeGrafter"/>
</dbReference>
<proteinExistence type="inferred from homology"/>
<dbReference type="SUPFAM" id="SSF53474">
    <property type="entry name" value="alpha/beta-Hydrolases"/>
    <property type="match status" value="1"/>
</dbReference>
<reference evidence="3 4" key="1">
    <citation type="submission" date="2018-07" db="EMBL/GenBank/DDBJ databases">
        <title>Genomic Encyclopedia of Type Strains, Phase IV (KMG-IV): sequencing the most valuable type-strain genomes for metagenomic binning, comparative biology and taxonomic classification.</title>
        <authorList>
            <person name="Goeker M."/>
        </authorList>
    </citation>
    <scope>NUCLEOTIDE SEQUENCE [LARGE SCALE GENOMIC DNA]</scope>
    <source>
        <strain evidence="3 4">DSM 27016</strain>
    </source>
</reference>
<evidence type="ECO:0000259" key="2">
    <source>
        <dbReference type="Pfam" id="PF00975"/>
    </source>
</evidence>
<evidence type="ECO:0000313" key="4">
    <source>
        <dbReference type="Proteomes" id="UP000253034"/>
    </source>
</evidence>
<dbReference type="RefSeq" id="WP_114298315.1">
    <property type="nucleotide sequence ID" value="NZ_QPJT01000015.1"/>
</dbReference>
<gene>
    <name evidence="3" type="ORF">DFR58_11510</name>
</gene>
<comment type="similarity">
    <text evidence="1">Belongs to the thioesterase family.</text>
</comment>
<sequence length="238" mass="27152">MEKVKLFCLPYAGGSASVFNKWRAYLDSRIELVPLELAGRGRRMNQPFYDSVHKAADDIYSSISQGLDGCRYAFYGHSMGTVIVYELCMRIVRNGKTGPCHVFASGRYAPHIKKNEKDLHALPESQFKEEILKIGGTPKEIFEDPQLTQIFSPILRADYRIIECYKHAESNIRLSCPITVLNGRTDTITHGLDREDNMLGWPQYTSNLCKMHEFDGGHFFIFDYIKEIADIINSGIEE</sequence>
<dbReference type="PANTHER" id="PTHR11487:SF0">
    <property type="entry name" value="S-ACYL FATTY ACID SYNTHASE THIOESTERASE, MEDIUM CHAIN"/>
    <property type="match status" value="1"/>
</dbReference>
<dbReference type="Gene3D" id="3.40.50.1820">
    <property type="entry name" value="alpha/beta hydrolase"/>
    <property type="match status" value="1"/>
</dbReference>
<dbReference type="InterPro" id="IPR012223">
    <property type="entry name" value="TEII"/>
</dbReference>
<dbReference type="InterPro" id="IPR001031">
    <property type="entry name" value="Thioesterase"/>
</dbReference>
<dbReference type="PANTHER" id="PTHR11487">
    <property type="entry name" value="THIOESTERASE"/>
    <property type="match status" value="1"/>
</dbReference>
<feature type="domain" description="Thioesterase" evidence="2">
    <location>
        <begin position="5"/>
        <end position="233"/>
    </location>
</feature>
<dbReference type="EMBL" id="QPJT01000015">
    <property type="protein sequence ID" value="RCX14287.1"/>
    <property type="molecule type" value="Genomic_DNA"/>
</dbReference>
<dbReference type="InterPro" id="IPR029058">
    <property type="entry name" value="AB_hydrolase_fold"/>
</dbReference>
<dbReference type="Pfam" id="PF00975">
    <property type="entry name" value="Thioesterase"/>
    <property type="match status" value="1"/>
</dbReference>